<organism evidence="2 3">
    <name type="scientific">Thermococcus barossii</name>
    <dbReference type="NCBI Taxonomy" id="54077"/>
    <lineage>
        <taxon>Archaea</taxon>
        <taxon>Methanobacteriati</taxon>
        <taxon>Methanobacteriota</taxon>
        <taxon>Thermococci</taxon>
        <taxon>Thermococcales</taxon>
        <taxon>Thermococcaceae</taxon>
        <taxon>Thermococcus</taxon>
    </lineage>
</organism>
<dbReference type="Proteomes" id="UP000250272">
    <property type="component" value="Chromosome"/>
</dbReference>
<protein>
    <submittedName>
        <fullName evidence="2">Uncharacterized protein</fullName>
    </submittedName>
</protein>
<evidence type="ECO:0000313" key="3">
    <source>
        <dbReference type="Proteomes" id="UP000250272"/>
    </source>
</evidence>
<name>A0A2Z2MG08_9EURY</name>
<gene>
    <name evidence="2" type="ORF">A3L01_04115</name>
</gene>
<feature type="transmembrane region" description="Helical" evidence="1">
    <location>
        <begin position="28"/>
        <end position="48"/>
    </location>
</feature>
<keyword evidence="1" id="KW-1133">Transmembrane helix</keyword>
<dbReference type="GeneID" id="33325928"/>
<accession>A0A2Z2MG08</accession>
<keyword evidence="1" id="KW-0812">Transmembrane</keyword>
<sequence length="115" mass="12851">MKIGHHHWLAILSFLLFSIILWDGSSSLLRWAVSEAVLAAMIVSMLFFTGKARSELRRILTVVTITIAGFVSITAIQGWGLTESLKPLFGGLMLYLVLEASVRAFYGFQARRHNL</sequence>
<evidence type="ECO:0000313" key="2">
    <source>
        <dbReference type="EMBL" id="ASJ04593.1"/>
    </source>
</evidence>
<dbReference type="AlphaFoldDB" id="A0A2Z2MG08"/>
<dbReference type="KEGG" id="tbs:A3L01_04115"/>
<feature type="transmembrane region" description="Helical" evidence="1">
    <location>
        <begin position="60"/>
        <end position="82"/>
    </location>
</feature>
<reference evidence="2 3" key="1">
    <citation type="submission" date="2016-04" db="EMBL/GenBank/DDBJ databases">
        <title>Complete genome sequence of Thermococcus barossii type strain SHCK-94.</title>
        <authorList>
            <person name="Oger P.M."/>
        </authorList>
    </citation>
    <scope>NUCLEOTIDE SEQUENCE [LARGE SCALE GENOMIC DNA]</scope>
    <source>
        <strain evidence="2 3">SHCK-94</strain>
    </source>
</reference>
<keyword evidence="1" id="KW-0472">Membrane</keyword>
<keyword evidence="3" id="KW-1185">Reference proteome</keyword>
<proteinExistence type="predicted"/>
<dbReference type="RefSeq" id="WP_088864613.1">
    <property type="nucleotide sequence ID" value="NZ_CP015101.1"/>
</dbReference>
<feature type="transmembrane region" description="Helical" evidence="1">
    <location>
        <begin position="7"/>
        <end position="22"/>
    </location>
</feature>
<evidence type="ECO:0000256" key="1">
    <source>
        <dbReference type="SAM" id="Phobius"/>
    </source>
</evidence>
<feature type="transmembrane region" description="Helical" evidence="1">
    <location>
        <begin position="88"/>
        <end position="106"/>
    </location>
</feature>
<dbReference type="EMBL" id="CP015101">
    <property type="protein sequence ID" value="ASJ04593.1"/>
    <property type="molecule type" value="Genomic_DNA"/>
</dbReference>